<dbReference type="SUPFAM" id="SSF48403">
    <property type="entry name" value="Ankyrin repeat"/>
    <property type="match status" value="1"/>
</dbReference>
<dbReference type="EMBL" id="QEAP01000275">
    <property type="protein sequence ID" value="TPX70752.1"/>
    <property type="molecule type" value="Genomic_DNA"/>
</dbReference>
<dbReference type="PROSITE" id="PS51228">
    <property type="entry name" value="ACB_2"/>
    <property type="match status" value="1"/>
</dbReference>
<reference evidence="6 7" key="1">
    <citation type="journal article" date="2019" name="Sci. Rep.">
        <title>Comparative genomics of chytrid fungi reveal insights into the obligate biotrophic and pathogenic lifestyle of Synchytrium endobioticum.</title>
        <authorList>
            <person name="van de Vossenberg B.T.L.H."/>
            <person name="Warris S."/>
            <person name="Nguyen H.D.T."/>
            <person name="van Gent-Pelzer M.P.E."/>
            <person name="Joly D.L."/>
            <person name="van de Geest H.C."/>
            <person name="Bonants P.J.M."/>
            <person name="Smith D.S."/>
            <person name="Levesque C.A."/>
            <person name="van der Lee T.A.J."/>
        </authorList>
    </citation>
    <scope>NUCLEOTIDE SEQUENCE [LARGE SCALE GENOMIC DNA]</scope>
    <source>
        <strain evidence="6 7">CBS 675.73</strain>
    </source>
</reference>
<proteinExistence type="predicted"/>
<dbReference type="OrthoDB" id="2119736at2759"/>
<accession>A0A507F3R6</accession>
<evidence type="ECO:0000256" key="3">
    <source>
        <dbReference type="ARBA" id="ARBA00023121"/>
    </source>
</evidence>
<feature type="repeat" description="ANK" evidence="4">
    <location>
        <begin position="154"/>
        <end position="186"/>
    </location>
</feature>
<organism evidence="6 7">
    <name type="scientific">Chytriomyces confervae</name>
    <dbReference type="NCBI Taxonomy" id="246404"/>
    <lineage>
        <taxon>Eukaryota</taxon>
        <taxon>Fungi</taxon>
        <taxon>Fungi incertae sedis</taxon>
        <taxon>Chytridiomycota</taxon>
        <taxon>Chytridiomycota incertae sedis</taxon>
        <taxon>Chytridiomycetes</taxon>
        <taxon>Chytridiales</taxon>
        <taxon>Chytriomycetaceae</taxon>
        <taxon>Chytriomyces</taxon>
    </lineage>
</organism>
<evidence type="ECO:0000313" key="7">
    <source>
        <dbReference type="Proteomes" id="UP000320333"/>
    </source>
</evidence>
<dbReference type="InterPro" id="IPR036770">
    <property type="entry name" value="Ankyrin_rpt-contain_sf"/>
</dbReference>
<protein>
    <recommendedName>
        <fullName evidence="5">ACB domain-containing protein</fullName>
    </recommendedName>
</protein>
<dbReference type="InterPro" id="IPR014352">
    <property type="entry name" value="FERM/acyl-CoA-bd_prot_sf"/>
</dbReference>
<dbReference type="SUPFAM" id="SSF47027">
    <property type="entry name" value="Acyl-CoA binding protein"/>
    <property type="match status" value="1"/>
</dbReference>
<dbReference type="Pfam" id="PF12796">
    <property type="entry name" value="Ank_2"/>
    <property type="match status" value="1"/>
</dbReference>
<keyword evidence="3" id="KW-0446">Lipid-binding</keyword>
<evidence type="ECO:0000313" key="6">
    <source>
        <dbReference type="EMBL" id="TPX70752.1"/>
    </source>
</evidence>
<dbReference type="InterPro" id="IPR035984">
    <property type="entry name" value="Acyl-CoA-binding_sf"/>
</dbReference>
<dbReference type="PANTHER" id="PTHR24119:SF0">
    <property type="entry name" value="ACYL-COA-BINDING DOMAIN-CONTAINING PROTEIN 6"/>
    <property type="match status" value="1"/>
</dbReference>
<evidence type="ECO:0000256" key="2">
    <source>
        <dbReference type="ARBA" id="ARBA00023043"/>
    </source>
</evidence>
<dbReference type="AlphaFoldDB" id="A0A507F3R6"/>
<dbReference type="PROSITE" id="PS50088">
    <property type="entry name" value="ANK_REPEAT"/>
    <property type="match status" value="2"/>
</dbReference>
<gene>
    <name evidence="6" type="ORF">CcCBS67573_g06438</name>
</gene>
<dbReference type="Pfam" id="PF00887">
    <property type="entry name" value="ACBP"/>
    <property type="match status" value="1"/>
</dbReference>
<name>A0A507F3R6_9FUNG</name>
<dbReference type="PANTHER" id="PTHR24119">
    <property type="entry name" value="ACYL-COA-BINDING DOMAIN-CONTAINING PROTEIN 6"/>
    <property type="match status" value="1"/>
</dbReference>
<dbReference type="Proteomes" id="UP000320333">
    <property type="component" value="Unassembled WGS sequence"/>
</dbReference>
<keyword evidence="7" id="KW-1185">Reference proteome</keyword>
<dbReference type="STRING" id="246404.A0A507F3R6"/>
<dbReference type="PROSITE" id="PS50297">
    <property type="entry name" value="ANK_REP_REGION"/>
    <property type="match status" value="2"/>
</dbReference>
<dbReference type="InterPro" id="IPR002110">
    <property type="entry name" value="Ankyrin_rpt"/>
</dbReference>
<evidence type="ECO:0000256" key="1">
    <source>
        <dbReference type="ARBA" id="ARBA00022737"/>
    </source>
</evidence>
<keyword evidence="2 4" id="KW-0040">ANK repeat</keyword>
<evidence type="ECO:0000256" key="4">
    <source>
        <dbReference type="PROSITE-ProRule" id="PRU00023"/>
    </source>
</evidence>
<feature type="repeat" description="ANK" evidence="4">
    <location>
        <begin position="187"/>
        <end position="219"/>
    </location>
</feature>
<dbReference type="InterPro" id="IPR000582">
    <property type="entry name" value="Acyl-CoA-binding_protein"/>
</dbReference>
<feature type="domain" description="ACB" evidence="5">
    <location>
        <begin position="1"/>
        <end position="88"/>
    </location>
</feature>
<comment type="caution">
    <text evidence="6">The sequence shown here is derived from an EMBL/GenBank/DDBJ whole genome shotgun (WGS) entry which is preliminary data.</text>
</comment>
<evidence type="ECO:0000259" key="5">
    <source>
        <dbReference type="PROSITE" id="PS51228"/>
    </source>
</evidence>
<dbReference type="Gene3D" id="1.25.40.20">
    <property type="entry name" value="Ankyrin repeat-containing domain"/>
    <property type="match status" value="1"/>
</dbReference>
<dbReference type="SMART" id="SM00248">
    <property type="entry name" value="ANK"/>
    <property type="match status" value="3"/>
</dbReference>
<dbReference type="GO" id="GO:0000062">
    <property type="term" value="F:fatty-acyl-CoA binding"/>
    <property type="evidence" value="ECO:0007669"/>
    <property type="project" value="InterPro"/>
</dbReference>
<keyword evidence="1" id="KW-0677">Repeat</keyword>
<dbReference type="Gene3D" id="1.20.80.10">
    <property type="match status" value="1"/>
</dbReference>
<sequence length="227" mass="24851">MFDFDSAASWVSSNQGRLNNTQLLELYALYKTATCGSPSPDTPQPSLFAFRERAKWNAWHETSERMDSKAAARRYEEVVFELREMGDAGGDGEEGSGGDGVSKSVSIMLRQDEDIKEEEVESLVSCVKKGNVDEVALFLDSHMDTNINLKSESDGTTALHWACDKGYGPIVRLLAQRGADVNAQDLEGMTALHYAALTDNVDVYQLLLDLGANESIVDFSGTLPINS</sequence>